<feature type="transmembrane region" description="Helical" evidence="1">
    <location>
        <begin position="121"/>
        <end position="141"/>
    </location>
</feature>
<dbReference type="EMBL" id="CP003654">
    <property type="protein sequence ID" value="AFZ38063.1"/>
    <property type="molecule type" value="Genomic_DNA"/>
</dbReference>
<proteinExistence type="predicted"/>
<keyword evidence="1" id="KW-0812">Transmembrane</keyword>
<keyword evidence="1" id="KW-1133">Transmembrane helix</keyword>
<keyword evidence="1" id="KW-0472">Membrane</keyword>
<reference evidence="3" key="1">
    <citation type="journal article" date="2013" name="Proc. Natl. Acad. Sci. U.S.A.">
        <title>Improving the coverage of the cyanobacterial phylum using diversity-driven genome sequencing.</title>
        <authorList>
            <person name="Shih P.M."/>
            <person name="Wu D."/>
            <person name="Latifi A."/>
            <person name="Axen S.D."/>
            <person name="Fewer D.P."/>
            <person name="Talla E."/>
            <person name="Calteau A."/>
            <person name="Cai F."/>
            <person name="Tandeau de Marsac N."/>
            <person name="Rippka R."/>
            <person name="Herdman M."/>
            <person name="Sivonen K."/>
            <person name="Coursin T."/>
            <person name="Laurent T."/>
            <person name="Goodwin L."/>
            <person name="Nolan M."/>
            <person name="Davenport K.W."/>
            <person name="Han C.S."/>
            <person name="Rubin E.M."/>
            <person name="Eisen J.A."/>
            <person name="Woyke T."/>
            <person name="Gugger M."/>
            <person name="Kerfeld C.A."/>
        </authorList>
    </citation>
    <scope>NUCLEOTIDE SEQUENCE [LARGE SCALE GENOMIC DNA]</scope>
    <source>
        <strain evidence="3">ATCC 29371 / PCC 7437</strain>
        <plasmid evidence="3">Plasmid pSTA7437.01</plasmid>
    </source>
</reference>
<accession>K9XZY9</accession>
<feature type="transmembrane region" description="Helical" evidence="1">
    <location>
        <begin position="64"/>
        <end position="88"/>
    </location>
</feature>
<organism evidence="2 3">
    <name type="scientific">Stanieria cyanosphaera (strain ATCC 29371 / PCC 7437)</name>
    <dbReference type="NCBI Taxonomy" id="111780"/>
    <lineage>
        <taxon>Bacteria</taxon>
        <taxon>Bacillati</taxon>
        <taxon>Cyanobacteriota</taxon>
        <taxon>Cyanophyceae</taxon>
        <taxon>Pleurocapsales</taxon>
        <taxon>Dermocarpellaceae</taxon>
        <taxon>Stanieria</taxon>
    </lineage>
</organism>
<dbReference type="AlphaFoldDB" id="K9XZY9"/>
<dbReference type="Proteomes" id="UP000010473">
    <property type="component" value="Plasmid pSTA7437.01"/>
</dbReference>
<dbReference type="KEGG" id="scs:Sta7437_4605"/>
<evidence type="ECO:0000313" key="3">
    <source>
        <dbReference type="Proteomes" id="UP000010473"/>
    </source>
</evidence>
<keyword evidence="3" id="KW-1185">Reference proteome</keyword>
<geneLocation type="plasmid" evidence="2 3">
    <name>pSTA7437.01</name>
</geneLocation>
<protein>
    <submittedName>
        <fullName evidence="2">Uncharacterized protein</fullName>
    </submittedName>
</protein>
<keyword evidence="2" id="KW-0614">Plasmid</keyword>
<evidence type="ECO:0000313" key="2">
    <source>
        <dbReference type="EMBL" id="AFZ38063.1"/>
    </source>
</evidence>
<gene>
    <name evidence="2" type="ordered locus">Sta7437_4605</name>
</gene>
<name>K9XZY9_STAC7</name>
<sequence>MKNKNRTILLDRNSIKWLRIIAAYQICRGIFGQSLLPFPVDFLFRVLLCSSGVLVFLNKKIGIVLLLIVLIASIPYIEIVLESSFFYWPPIVLDSPINIGLYFTPFSMERFSPSQGDRTSVISISFNCVYIFLCLSLKTILSEEA</sequence>
<evidence type="ECO:0000256" key="1">
    <source>
        <dbReference type="SAM" id="Phobius"/>
    </source>
</evidence>
<dbReference type="HOGENOM" id="CLU_1785701_0_0_3"/>